<reference evidence="13" key="1">
    <citation type="submission" date="2013-12" db="EMBL/GenBank/DDBJ databases">
        <authorList>
            <person name="Genoscope - CEA"/>
        </authorList>
    </citation>
    <scope>NUCLEOTIDE SEQUENCE</scope>
    <source>
        <strain evidence="13">CBS 1993</strain>
    </source>
</reference>
<reference evidence="13" key="2">
    <citation type="submission" date="2014-02" db="EMBL/GenBank/DDBJ databases">
        <title>Complete DNA sequence of /Kuraishia capsulata/ illustrates novel genomic features among budding yeasts (/Saccharomycotina/).</title>
        <authorList>
            <person name="Morales L."/>
            <person name="Noel B."/>
            <person name="Porcel B."/>
            <person name="Marcet-Houben M."/>
            <person name="Hullo M-F."/>
            <person name="Sacerdot C."/>
            <person name="Tekaia F."/>
            <person name="Leh-Louis V."/>
            <person name="Despons L."/>
            <person name="Khanna V."/>
            <person name="Aury J-M."/>
            <person name="Barbe V."/>
            <person name="Couloux A."/>
            <person name="Labadie K."/>
            <person name="Pelletier E."/>
            <person name="Souciet J-L."/>
            <person name="Boekhout T."/>
            <person name="Gabaldon T."/>
            <person name="Wincker P."/>
            <person name="Dujon B."/>
        </authorList>
    </citation>
    <scope>NUCLEOTIDE SEQUENCE</scope>
    <source>
        <strain evidence="13">CBS 1993</strain>
    </source>
</reference>
<dbReference type="Gene3D" id="3.40.50.2000">
    <property type="entry name" value="Glycogen Phosphorylase B"/>
    <property type="match status" value="2"/>
</dbReference>
<evidence type="ECO:0000256" key="8">
    <source>
        <dbReference type="ARBA" id="ARBA00022824"/>
    </source>
</evidence>
<organism evidence="13 14">
    <name type="scientific">Kuraishia capsulata CBS 1993</name>
    <dbReference type="NCBI Taxonomy" id="1382522"/>
    <lineage>
        <taxon>Eukaryota</taxon>
        <taxon>Fungi</taxon>
        <taxon>Dikarya</taxon>
        <taxon>Ascomycota</taxon>
        <taxon>Saccharomycotina</taxon>
        <taxon>Pichiomycetes</taxon>
        <taxon>Pichiales</taxon>
        <taxon>Pichiaceae</taxon>
        <taxon>Kuraishia</taxon>
    </lineage>
</organism>
<evidence type="ECO:0000313" key="13">
    <source>
        <dbReference type="EMBL" id="CDK28291.1"/>
    </source>
</evidence>
<dbReference type="GeneID" id="34521669"/>
<evidence type="ECO:0000256" key="12">
    <source>
        <dbReference type="ARBA" id="ARBA00030745"/>
    </source>
</evidence>
<accession>W6MNT4</accession>
<dbReference type="AlphaFoldDB" id="W6MNT4"/>
<dbReference type="HOGENOM" id="CLU_012079_0_0_1"/>
<comment type="function">
    <text evidence="11">Participates in the formation of the lipid-linked precursor oligosaccharide for N-glycosylation. Involved in assembling the dolichol-pyrophosphate-GlcNAc(2)-Man(5) intermediate on the cytoplasmic surface of the ER.</text>
</comment>
<evidence type="ECO:0000256" key="11">
    <source>
        <dbReference type="ARBA" id="ARBA00024899"/>
    </source>
</evidence>
<evidence type="ECO:0000256" key="1">
    <source>
        <dbReference type="ARBA" id="ARBA00004389"/>
    </source>
</evidence>
<keyword evidence="6" id="KW-0808">Transferase</keyword>
<dbReference type="UniPathway" id="UPA00378"/>
<dbReference type="EC" id="2.4.1.142" evidence="3"/>
<evidence type="ECO:0000256" key="7">
    <source>
        <dbReference type="ARBA" id="ARBA00022692"/>
    </source>
</evidence>
<comment type="subcellular location">
    <subcellularLocation>
        <location evidence="1">Endoplasmic reticulum membrane</location>
        <topology evidence="1">Single-pass membrane protein</topology>
    </subcellularLocation>
</comment>
<evidence type="ECO:0000313" key="14">
    <source>
        <dbReference type="Proteomes" id="UP000019384"/>
    </source>
</evidence>
<evidence type="ECO:0000256" key="9">
    <source>
        <dbReference type="ARBA" id="ARBA00022989"/>
    </source>
</evidence>
<dbReference type="Pfam" id="PF13692">
    <property type="entry name" value="Glyco_trans_1_4"/>
    <property type="match status" value="1"/>
</dbReference>
<dbReference type="InterPro" id="IPR026051">
    <property type="entry name" value="ALG1-like"/>
</dbReference>
<evidence type="ECO:0000256" key="2">
    <source>
        <dbReference type="ARBA" id="ARBA00004922"/>
    </source>
</evidence>
<keyword evidence="9" id="KW-1133">Transmembrane helix</keyword>
<keyword evidence="5" id="KW-0328">Glycosyltransferase</keyword>
<dbReference type="PANTHER" id="PTHR13036:SF0">
    <property type="entry name" value="CHITOBIOSYLDIPHOSPHODOLICHOL BETA-MANNOSYLTRANSFERASE"/>
    <property type="match status" value="1"/>
</dbReference>
<evidence type="ECO:0000256" key="6">
    <source>
        <dbReference type="ARBA" id="ARBA00022679"/>
    </source>
</evidence>
<evidence type="ECO:0000256" key="4">
    <source>
        <dbReference type="ARBA" id="ARBA00015841"/>
    </source>
</evidence>
<evidence type="ECO:0000256" key="3">
    <source>
        <dbReference type="ARBA" id="ARBA00012611"/>
    </source>
</evidence>
<sequence>MPTITICVLGDLGHSPRMLYHVQSFSKLKYNVYLCGYLDSSLPSFIVQDDHVEIKPLRPVKNSHRLPYLAFIGYKLLYQLYTLTALLFSTMRQSQYIMIQNPPSIPILFIIVVLQKLFFHKCELIIDWHNLNYTILNMKFKNLNHPLVRFLKFYERKLSRFAYLNLTVTENLRKFLTSEFGVDEKKIITLYDKAGIHFSPIENESLKEVIIRSHPQVFVDYRENDKILVTSTSFTEDEDFDLFLAALVKYEKLLQKSEQTLHVVVTGKGPLRDQFLSHLESAKLSKISVKSVWLPISEYPEILAVSDLGVSLHVSSSGLDLPMKVVDLFGCGIPVISLGFETIGELVQDGKNGAIVSTADEMVKEFEQLLTESSPKYKTLKKGALKKSTEKWDAEWDRKLKPLVES</sequence>
<evidence type="ECO:0000256" key="5">
    <source>
        <dbReference type="ARBA" id="ARBA00022676"/>
    </source>
</evidence>
<protein>
    <recommendedName>
        <fullName evidence="4">Chitobiosyldiphosphodolichol beta-mannosyltransferase</fullName>
        <ecNumber evidence="3">2.4.1.142</ecNumber>
    </recommendedName>
    <alternativeName>
        <fullName evidence="12">Asparagine-linked glycosylation protein 1</fullName>
    </alternativeName>
</protein>
<dbReference type="EMBL" id="HG793129">
    <property type="protein sequence ID" value="CDK28291.1"/>
    <property type="molecule type" value="Genomic_DNA"/>
</dbReference>
<gene>
    <name evidence="13" type="ORF">KUCA_T00004273001</name>
</gene>
<dbReference type="OrthoDB" id="614844at2759"/>
<dbReference type="STRING" id="1382522.W6MNT4"/>
<name>W6MNT4_9ASCO</name>
<dbReference type="GO" id="GO:0098554">
    <property type="term" value="C:cytoplasmic side of endoplasmic reticulum membrane"/>
    <property type="evidence" value="ECO:0007669"/>
    <property type="project" value="EnsemblFungi"/>
</dbReference>
<keyword evidence="14" id="KW-1185">Reference proteome</keyword>
<proteinExistence type="predicted"/>
<dbReference type="Proteomes" id="UP000019384">
    <property type="component" value="Unassembled WGS sequence"/>
</dbReference>
<comment type="pathway">
    <text evidence="2">Protein modification; protein glycosylation.</text>
</comment>
<keyword evidence="7" id="KW-0812">Transmembrane</keyword>
<dbReference type="RefSeq" id="XP_022460281.1">
    <property type="nucleotide sequence ID" value="XM_022600990.1"/>
</dbReference>
<dbReference type="GO" id="GO:0004578">
    <property type="term" value="F:chitobiosyldiphosphodolichol beta-mannosyltransferase activity"/>
    <property type="evidence" value="ECO:0007669"/>
    <property type="project" value="UniProtKB-EC"/>
</dbReference>
<evidence type="ECO:0000256" key="10">
    <source>
        <dbReference type="ARBA" id="ARBA00023136"/>
    </source>
</evidence>
<dbReference type="SUPFAM" id="SSF53756">
    <property type="entry name" value="UDP-Glycosyltransferase/glycogen phosphorylase"/>
    <property type="match status" value="1"/>
</dbReference>
<keyword evidence="10" id="KW-0472">Membrane</keyword>
<keyword evidence="8" id="KW-0256">Endoplasmic reticulum</keyword>
<dbReference type="GO" id="GO:0006488">
    <property type="term" value="P:dolichol-linked oligosaccharide biosynthetic process"/>
    <property type="evidence" value="ECO:0007669"/>
    <property type="project" value="EnsemblFungi"/>
</dbReference>
<dbReference type="PANTHER" id="PTHR13036">
    <property type="entry name" value="BETA1,4 MANNOSYLTRANSFERASE"/>
    <property type="match status" value="1"/>
</dbReference>